<keyword evidence="2" id="KW-1185">Reference proteome</keyword>
<dbReference type="Proteomes" id="UP001176961">
    <property type="component" value="Unassembled WGS sequence"/>
</dbReference>
<organism evidence="1 2">
    <name type="scientific">Cylicocyclus nassatus</name>
    <name type="common">Nematode worm</name>
    <dbReference type="NCBI Taxonomy" id="53992"/>
    <lineage>
        <taxon>Eukaryota</taxon>
        <taxon>Metazoa</taxon>
        <taxon>Ecdysozoa</taxon>
        <taxon>Nematoda</taxon>
        <taxon>Chromadorea</taxon>
        <taxon>Rhabditida</taxon>
        <taxon>Rhabditina</taxon>
        <taxon>Rhabditomorpha</taxon>
        <taxon>Strongyloidea</taxon>
        <taxon>Strongylidae</taxon>
        <taxon>Cylicocyclus</taxon>
    </lineage>
</organism>
<accession>A0AA36M707</accession>
<evidence type="ECO:0000313" key="1">
    <source>
        <dbReference type="EMBL" id="CAJ0599167.1"/>
    </source>
</evidence>
<dbReference type="EMBL" id="CATQJL010000223">
    <property type="protein sequence ID" value="CAJ0599167.1"/>
    <property type="molecule type" value="Genomic_DNA"/>
</dbReference>
<name>A0AA36M707_CYLNA</name>
<reference evidence="1" key="1">
    <citation type="submission" date="2023-07" db="EMBL/GenBank/DDBJ databases">
        <authorList>
            <consortium name="CYATHOMIX"/>
        </authorList>
    </citation>
    <scope>NUCLEOTIDE SEQUENCE</scope>
    <source>
        <strain evidence="1">N/A</strain>
    </source>
</reference>
<protein>
    <submittedName>
        <fullName evidence="1">Uncharacterized protein</fullName>
    </submittedName>
</protein>
<gene>
    <name evidence="1" type="ORF">CYNAS_LOCUS11150</name>
</gene>
<proteinExistence type="predicted"/>
<evidence type="ECO:0000313" key="2">
    <source>
        <dbReference type="Proteomes" id="UP001176961"/>
    </source>
</evidence>
<dbReference type="AlphaFoldDB" id="A0AA36M707"/>
<comment type="caution">
    <text evidence="1">The sequence shown here is derived from an EMBL/GenBank/DDBJ whole genome shotgun (WGS) entry which is preliminary data.</text>
</comment>
<sequence>MVLKSLAILCTLFYAHEAAGRRPKEDKFHSGVDLYFALKRYNEVAEVRVLPGQKAEVLEGSLVYFPDDGADAWVRVVAGAVDVSMNTTRKEHAVNCLTRPMWKERYGKQCRGFLSRRRGNKNRKVRKVVLISKAGLIMENVQNDDSGLYRPAHIREVAEVRVLPGQKAEVMEGSLVYFPDDGADAWVRVVAGVVDVSMNRTRKEHAVNCLTRPMWQERYGKQCRGFLPKRKPKRNQKRNPRKVVLINKAGLIMENVQNEDSGLYRPAHIRDGRYRLKKGKIYALHVFVQAEFD</sequence>